<dbReference type="InterPro" id="IPR011990">
    <property type="entry name" value="TPR-like_helical_dom_sf"/>
</dbReference>
<dbReference type="Proteomes" id="UP000235786">
    <property type="component" value="Unassembled WGS sequence"/>
</dbReference>
<keyword evidence="3" id="KW-1185">Reference proteome</keyword>
<dbReference type="AlphaFoldDB" id="A0A2J6RE81"/>
<dbReference type="STRING" id="1149755.A0A2J6RE81"/>
<gene>
    <name evidence="2" type="ORF">L207DRAFT_636745</name>
</gene>
<sequence length="618" mass="70005">MSQLQTCGHIVTTLHPGPGSWISSDDNNDLVNRQMNFVTASSTSSEDFLTRSHQGPHRIKSMNQPNSGGHLVFFQEVRITPSTPSHDILSGQNMDSMVEAPFREQLLDHESLTPSSHPKRAIQTKDGNQVVHAAVDSRQPVDTDLLIPNRPPTAEDWHAYRNIFTQLYKVEKKTLREVMGIMKDQYHFLASPRMFKHRIKEWGLGKNYTAAERKHLAQSVKGNEGIGEGCPDELLIREPVQAHRIQRGSKRKQLSCTRLAELHQLDQDMKPTGHAQIASEDLRKRLALSSMPVKPLTTLPSHKHTEILLLQTKLYCESYIQLAVHGAVNDDPISSGVFCNKVDAALTWLERGRPEKGWRMLHEASDSVRSLFTSNDKSILRLFLRFTQRWYKSATPALFKVLWTHISDMASTILSHNNPITLVCVSITHIGGGYEVCETAFGLMLSGFERSLGPDHEKTLEIKDLYQSLLLESGKFDAAELLQRQLLHHYEHINEYSDSSVWAAYGLGLVLEKKGDFQGAEEAYYSASMRGKICHGERFPTRGDIYMLHHLVRMLSRRNEYAECKALLEQASNLCMENDGGPTDCRMEQILGVLDEICWEQEIIREADILGNEIMDVM</sequence>
<dbReference type="Gene3D" id="1.25.40.10">
    <property type="entry name" value="Tetratricopeptide repeat domain"/>
    <property type="match status" value="1"/>
</dbReference>
<name>A0A2J6RE81_HYAVF</name>
<dbReference type="OrthoDB" id="5986190at2759"/>
<evidence type="ECO:0000313" key="3">
    <source>
        <dbReference type="Proteomes" id="UP000235786"/>
    </source>
</evidence>
<evidence type="ECO:0000313" key="2">
    <source>
        <dbReference type="EMBL" id="PMD36818.1"/>
    </source>
</evidence>
<organism evidence="2 3">
    <name type="scientific">Hyaloscypha variabilis (strain UAMH 11265 / GT02V1 / F)</name>
    <name type="common">Meliniomyces variabilis</name>
    <dbReference type="NCBI Taxonomy" id="1149755"/>
    <lineage>
        <taxon>Eukaryota</taxon>
        <taxon>Fungi</taxon>
        <taxon>Dikarya</taxon>
        <taxon>Ascomycota</taxon>
        <taxon>Pezizomycotina</taxon>
        <taxon>Leotiomycetes</taxon>
        <taxon>Helotiales</taxon>
        <taxon>Hyaloscyphaceae</taxon>
        <taxon>Hyaloscypha</taxon>
        <taxon>Hyaloscypha variabilis</taxon>
    </lineage>
</organism>
<dbReference type="PANTHER" id="PTHR38788">
    <property type="entry name" value="CLR5 DOMAIN-CONTAINING PROTEIN"/>
    <property type="match status" value="1"/>
</dbReference>
<dbReference type="InterPro" id="IPR025676">
    <property type="entry name" value="Clr5_dom"/>
</dbReference>
<dbReference type="SUPFAM" id="SSF48452">
    <property type="entry name" value="TPR-like"/>
    <property type="match status" value="1"/>
</dbReference>
<accession>A0A2J6RE81</accession>
<reference evidence="2 3" key="1">
    <citation type="submission" date="2016-04" db="EMBL/GenBank/DDBJ databases">
        <title>A degradative enzymes factory behind the ericoid mycorrhizal symbiosis.</title>
        <authorList>
            <consortium name="DOE Joint Genome Institute"/>
            <person name="Martino E."/>
            <person name="Morin E."/>
            <person name="Grelet G."/>
            <person name="Kuo A."/>
            <person name="Kohler A."/>
            <person name="Daghino S."/>
            <person name="Barry K."/>
            <person name="Choi C."/>
            <person name="Cichocki N."/>
            <person name="Clum A."/>
            <person name="Copeland A."/>
            <person name="Hainaut M."/>
            <person name="Haridas S."/>
            <person name="Labutti K."/>
            <person name="Lindquist E."/>
            <person name="Lipzen A."/>
            <person name="Khouja H.-R."/>
            <person name="Murat C."/>
            <person name="Ohm R."/>
            <person name="Olson A."/>
            <person name="Spatafora J."/>
            <person name="Veneault-Fourrey C."/>
            <person name="Henrissat B."/>
            <person name="Grigoriev I."/>
            <person name="Martin F."/>
            <person name="Perotto S."/>
        </authorList>
    </citation>
    <scope>NUCLEOTIDE SEQUENCE [LARGE SCALE GENOMIC DNA]</scope>
    <source>
        <strain evidence="2 3">F</strain>
    </source>
</reference>
<dbReference type="Pfam" id="PF14420">
    <property type="entry name" value="Clr5"/>
    <property type="match status" value="1"/>
</dbReference>
<evidence type="ECO:0000259" key="1">
    <source>
        <dbReference type="Pfam" id="PF14420"/>
    </source>
</evidence>
<feature type="domain" description="Clr5" evidence="1">
    <location>
        <begin position="154"/>
        <end position="206"/>
    </location>
</feature>
<dbReference type="PANTHER" id="PTHR38788:SF3">
    <property type="entry name" value="CLR5 DOMAIN-CONTAINING PROTEIN"/>
    <property type="match status" value="1"/>
</dbReference>
<proteinExistence type="predicted"/>
<dbReference type="EMBL" id="KZ613950">
    <property type="protein sequence ID" value="PMD36818.1"/>
    <property type="molecule type" value="Genomic_DNA"/>
</dbReference>
<protein>
    <recommendedName>
        <fullName evidence="1">Clr5 domain-containing protein</fullName>
    </recommendedName>
</protein>